<protein>
    <submittedName>
        <fullName evidence="3">Pimeloyl-ACP methyl ester carboxylesterase</fullName>
    </submittedName>
</protein>
<dbReference type="AlphaFoldDB" id="A0A7Y9F1S5"/>
<dbReference type="PANTHER" id="PTHR43798">
    <property type="entry name" value="MONOACYLGLYCEROL LIPASE"/>
    <property type="match status" value="1"/>
</dbReference>
<evidence type="ECO:0000256" key="1">
    <source>
        <dbReference type="SAM" id="MobiDB-lite"/>
    </source>
</evidence>
<accession>A0A7Y9F1S5</accession>
<dbReference type="InterPro" id="IPR000073">
    <property type="entry name" value="AB_hydrolase_1"/>
</dbReference>
<dbReference type="PANTHER" id="PTHR43798:SF33">
    <property type="entry name" value="HYDROLASE, PUTATIVE (AFU_ORTHOLOGUE AFUA_2G14860)-RELATED"/>
    <property type="match status" value="1"/>
</dbReference>
<gene>
    <name evidence="3" type="ORF">BKA08_002260</name>
</gene>
<dbReference type="Proteomes" id="UP000516957">
    <property type="component" value="Unassembled WGS sequence"/>
</dbReference>
<feature type="region of interest" description="Disordered" evidence="1">
    <location>
        <begin position="1"/>
        <end position="22"/>
    </location>
</feature>
<dbReference type="InterPro" id="IPR050266">
    <property type="entry name" value="AB_hydrolase_sf"/>
</dbReference>
<comment type="caution">
    <text evidence="3">The sequence shown here is derived from an EMBL/GenBank/DDBJ whole genome shotgun (WGS) entry which is preliminary data.</text>
</comment>
<dbReference type="SUPFAM" id="SSF53474">
    <property type="entry name" value="alpha/beta-Hydrolases"/>
    <property type="match status" value="1"/>
</dbReference>
<proteinExistence type="predicted"/>
<organism evidence="3 4">
    <name type="scientific">Nocardioides marinisabuli</name>
    <dbReference type="NCBI Taxonomy" id="419476"/>
    <lineage>
        <taxon>Bacteria</taxon>
        <taxon>Bacillati</taxon>
        <taxon>Actinomycetota</taxon>
        <taxon>Actinomycetes</taxon>
        <taxon>Propionibacteriales</taxon>
        <taxon>Nocardioidaceae</taxon>
        <taxon>Nocardioides</taxon>
    </lineage>
</organism>
<name>A0A7Y9F1S5_9ACTN</name>
<feature type="domain" description="AB hydrolase-1" evidence="2">
    <location>
        <begin position="45"/>
        <end position="293"/>
    </location>
</feature>
<dbReference type="InterPro" id="IPR029058">
    <property type="entry name" value="AB_hydrolase_fold"/>
</dbReference>
<dbReference type="GO" id="GO:0003824">
    <property type="term" value="F:catalytic activity"/>
    <property type="evidence" value="ECO:0007669"/>
    <property type="project" value="UniProtKB-ARBA"/>
</dbReference>
<evidence type="ECO:0000313" key="4">
    <source>
        <dbReference type="Proteomes" id="UP000516957"/>
    </source>
</evidence>
<dbReference type="GO" id="GO:0016020">
    <property type="term" value="C:membrane"/>
    <property type="evidence" value="ECO:0007669"/>
    <property type="project" value="TreeGrafter"/>
</dbReference>
<sequence>MTTATRHPSGPAAPTDPAGPRTVRVPVDGGELTCGVWGPEDPEAPVVLAVHGITAHHRCWPLVAEAMPGVRVVAPDLRGRGRSAGLPAPYGLERHARDLEQVLDHLGVREVTLVGHSMGAFVVLTLAALVGERATGLVLVDGGLPLAAPAGGVPSPTATPDDVLGPAAQRLRMTFESHEAYRDFWREHPAFAHDWSPVVEGYVDYDLEGEAPRLRPSAAVAAVAADAAQLFGGPTYEQAMRSLTLPTVFLRAPRGLMDEPQALYAPDAAERARALVPHLRDVEVDDVNHYTIVLAPRGAEAVVAAVRDLHA</sequence>
<evidence type="ECO:0000259" key="2">
    <source>
        <dbReference type="Pfam" id="PF00561"/>
    </source>
</evidence>
<dbReference type="RefSeq" id="WP_179615695.1">
    <property type="nucleotide sequence ID" value="NZ_CP059163.1"/>
</dbReference>
<keyword evidence="4" id="KW-1185">Reference proteome</keyword>
<evidence type="ECO:0000313" key="3">
    <source>
        <dbReference type="EMBL" id="NYD58022.1"/>
    </source>
</evidence>
<dbReference type="Gene3D" id="3.40.50.1820">
    <property type="entry name" value="alpha/beta hydrolase"/>
    <property type="match status" value="1"/>
</dbReference>
<reference evidence="3 4" key="1">
    <citation type="submission" date="2020-07" db="EMBL/GenBank/DDBJ databases">
        <title>Sequencing the genomes of 1000 actinobacteria strains.</title>
        <authorList>
            <person name="Klenk H.-P."/>
        </authorList>
    </citation>
    <scope>NUCLEOTIDE SEQUENCE [LARGE SCALE GENOMIC DNA]</scope>
    <source>
        <strain evidence="3 4">DSM 18965</strain>
    </source>
</reference>
<dbReference type="EMBL" id="JACCBE010000001">
    <property type="protein sequence ID" value="NYD58022.1"/>
    <property type="molecule type" value="Genomic_DNA"/>
</dbReference>
<dbReference type="Pfam" id="PF00561">
    <property type="entry name" value="Abhydrolase_1"/>
    <property type="match status" value="1"/>
</dbReference>
<dbReference type="PRINTS" id="PR00111">
    <property type="entry name" value="ABHYDROLASE"/>
</dbReference>